<reference evidence="2" key="1">
    <citation type="submission" date="2019-08" db="EMBL/GenBank/DDBJ databases">
        <title>Limnoglobus roseus gen. nov., sp. nov., a novel freshwater planctomycete with a giant genome from the family Gemmataceae.</title>
        <authorList>
            <person name="Kulichevskaya I.S."/>
            <person name="Naumoff D.G."/>
            <person name="Miroshnikov K."/>
            <person name="Ivanova A."/>
            <person name="Philippov D.A."/>
            <person name="Hakobyan A."/>
            <person name="Rijpstra I.C."/>
            <person name="Sinninghe Damste J.S."/>
            <person name="Liesack W."/>
            <person name="Dedysh S.N."/>
        </authorList>
    </citation>
    <scope>NUCLEOTIDE SEQUENCE [LARGE SCALE GENOMIC DNA]</scope>
    <source>
        <strain evidence="2">PX52</strain>
    </source>
</reference>
<dbReference type="RefSeq" id="WP_168218858.1">
    <property type="nucleotide sequence ID" value="NZ_CP042425.1"/>
</dbReference>
<accession>A0A5C1A9C1</accession>
<dbReference type="KEGG" id="lrs:PX52LOC_01539"/>
<keyword evidence="2" id="KW-1185">Reference proteome</keyword>
<gene>
    <name evidence="1" type="ORF">PX52LOC_01539</name>
</gene>
<name>A0A5C1A9C1_9BACT</name>
<protein>
    <submittedName>
        <fullName evidence="1">Uncharacterized protein</fullName>
    </submittedName>
</protein>
<dbReference type="AlphaFoldDB" id="A0A5C1A9C1"/>
<proteinExistence type="predicted"/>
<evidence type="ECO:0000313" key="2">
    <source>
        <dbReference type="Proteomes" id="UP000324974"/>
    </source>
</evidence>
<organism evidence="1 2">
    <name type="scientific">Limnoglobus roseus</name>
    <dbReference type="NCBI Taxonomy" id="2598579"/>
    <lineage>
        <taxon>Bacteria</taxon>
        <taxon>Pseudomonadati</taxon>
        <taxon>Planctomycetota</taxon>
        <taxon>Planctomycetia</taxon>
        <taxon>Gemmatales</taxon>
        <taxon>Gemmataceae</taxon>
        <taxon>Limnoglobus</taxon>
    </lineage>
</organism>
<dbReference type="Proteomes" id="UP000324974">
    <property type="component" value="Chromosome"/>
</dbReference>
<sequence length="231" mass="24867">MKLIIEPRDRAFIAAFLGAVDGTFAPVRADDATRARAAQAEYRRHGLPWEAAGTPEEQTEARRRLVRLNEMAVLAVTFVDASRVRVRLPDATEDEARKVVTRGTGLQAGRAFLAVLADAGEWIAERKLARQAGLSGATGRGTIEALAWPGLIRGWVECRAADGRVDYRATAAGRDAAATPMPAERKLPPADLRSPTATAARAAHLGAYAAVVQMLQHHNTHNTTHGEKTHG</sequence>
<evidence type="ECO:0000313" key="1">
    <source>
        <dbReference type="EMBL" id="QEL14646.1"/>
    </source>
</evidence>
<dbReference type="EMBL" id="CP042425">
    <property type="protein sequence ID" value="QEL14646.1"/>
    <property type="molecule type" value="Genomic_DNA"/>
</dbReference>